<dbReference type="PANTHER" id="PTHR43289">
    <property type="entry name" value="MITOGEN-ACTIVATED PROTEIN KINASE KINASE KINASE 20-RELATED"/>
    <property type="match status" value="1"/>
</dbReference>
<sequence length="81" mass="9087">MAEGSWAGTTFGRYQLLALVARGGMGEVYRAYDTVKNRTVALKLLPEEYAKISGYPARFRREAHAAARLQEPHVIPIHDWG</sequence>
<dbReference type="InterPro" id="IPR000719">
    <property type="entry name" value="Prot_kinase_dom"/>
</dbReference>
<evidence type="ECO:0000256" key="6">
    <source>
        <dbReference type="ARBA" id="ARBA00022840"/>
    </source>
</evidence>
<dbReference type="GO" id="GO:0005524">
    <property type="term" value="F:ATP binding"/>
    <property type="evidence" value="ECO:0007669"/>
    <property type="project" value="UniProtKB-KW"/>
</dbReference>
<dbReference type="GO" id="GO:0004674">
    <property type="term" value="F:protein serine/threonine kinase activity"/>
    <property type="evidence" value="ECO:0007669"/>
    <property type="project" value="UniProtKB-KW"/>
</dbReference>
<evidence type="ECO:0000256" key="2">
    <source>
        <dbReference type="ARBA" id="ARBA00022527"/>
    </source>
</evidence>
<evidence type="ECO:0000256" key="3">
    <source>
        <dbReference type="ARBA" id="ARBA00022679"/>
    </source>
</evidence>
<keyword evidence="5" id="KW-0418">Kinase</keyword>
<feature type="domain" description="Protein kinase" evidence="7">
    <location>
        <begin position="14"/>
        <end position="81"/>
    </location>
</feature>
<keyword evidence="2" id="KW-0723">Serine/threonine-protein kinase</keyword>
<gene>
    <name evidence="8" type="ORF">EP51_39490</name>
</gene>
<protein>
    <recommendedName>
        <fullName evidence="1">non-specific serine/threonine protein kinase</fullName>
        <ecNumber evidence="1">2.7.11.1</ecNumber>
    </recommendedName>
</protein>
<evidence type="ECO:0000256" key="4">
    <source>
        <dbReference type="ARBA" id="ARBA00022741"/>
    </source>
</evidence>
<dbReference type="AlphaFoldDB" id="A0A076EYS0"/>
<reference evidence="8 9" key="1">
    <citation type="submission" date="2014-07" db="EMBL/GenBank/DDBJ databases">
        <title>Genome Sequence of Rhodococcus opacus Strain R7, a Biodegrader of Mono- and Polycyclic Aromatic Hydrocarbons.</title>
        <authorList>
            <person name="Di Gennaro P."/>
            <person name="Zampolli J."/>
            <person name="Presti I."/>
            <person name="Cappelletti M."/>
            <person name="D'Ursi P."/>
            <person name="Orro A."/>
            <person name="Mezzelani A."/>
            <person name="Milanesi L."/>
        </authorList>
    </citation>
    <scope>NUCLEOTIDE SEQUENCE [LARGE SCALE GENOMIC DNA]</scope>
    <source>
        <strain evidence="8 9">R7</strain>
        <plasmid evidence="8">pPDG1</plasmid>
    </source>
</reference>
<dbReference type="Gene3D" id="3.30.200.20">
    <property type="entry name" value="Phosphorylase Kinase, domain 1"/>
    <property type="match status" value="1"/>
</dbReference>
<dbReference type="PANTHER" id="PTHR43289:SF6">
    <property type="entry name" value="SERINE_THREONINE-PROTEIN KINASE NEKL-3"/>
    <property type="match status" value="1"/>
</dbReference>
<evidence type="ECO:0000313" key="8">
    <source>
        <dbReference type="EMBL" id="AII10392.1"/>
    </source>
</evidence>
<proteinExistence type="predicted"/>
<dbReference type="Proteomes" id="UP000028488">
    <property type="component" value="Plasmid pPDG1"/>
</dbReference>
<keyword evidence="8" id="KW-0614">Plasmid</keyword>
<evidence type="ECO:0000259" key="7">
    <source>
        <dbReference type="PROSITE" id="PS50011"/>
    </source>
</evidence>
<keyword evidence="3" id="KW-0808">Transferase</keyword>
<accession>A0A076EYS0</accession>
<keyword evidence="4" id="KW-0547">Nucleotide-binding</keyword>
<dbReference type="EMBL" id="CP008948">
    <property type="protein sequence ID" value="AII10392.1"/>
    <property type="molecule type" value="Genomic_DNA"/>
</dbReference>
<dbReference type="EC" id="2.7.11.1" evidence="1"/>
<evidence type="ECO:0000256" key="5">
    <source>
        <dbReference type="ARBA" id="ARBA00022777"/>
    </source>
</evidence>
<evidence type="ECO:0000313" key="9">
    <source>
        <dbReference type="Proteomes" id="UP000028488"/>
    </source>
</evidence>
<dbReference type="SUPFAM" id="SSF56112">
    <property type="entry name" value="Protein kinase-like (PK-like)"/>
    <property type="match status" value="1"/>
</dbReference>
<dbReference type="InterPro" id="IPR011009">
    <property type="entry name" value="Kinase-like_dom_sf"/>
</dbReference>
<geneLocation type="plasmid" evidence="8 9">
    <name>pPDG1</name>
</geneLocation>
<dbReference type="PROSITE" id="PS50011">
    <property type="entry name" value="PROTEIN_KINASE_DOM"/>
    <property type="match status" value="1"/>
</dbReference>
<keyword evidence="6" id="KW-0067">ATP-binding</keyword>
<name>A0A076EYS0_RHOOP</name>
<organism evidence="8 9">
    <name type="scientific">Rhodococcus opacus</name>
    <name type="common">Nocardia opaca</name>
    <dbReference type="NCBI Taxonomy" id="37919"/>
    <lineage>
        <taxon>Bacteria</taxon>
        <taxon>Bacillati</taxon>
        <taxon>Actinomycetota</taxon>
        <taxon>Actinomycetes</taxon>
        <taxon>Mycobacteriales</taxon>
        <taxon>Nocardiaceae</taxon>
        <taxon>Rhodococcus</taxon>
    </lineage>
</organism>
<evidence type="ECO:0000256" key="1">
    <source>
        <dbReference type="ARBA" id="ARBA00012513"/>
    </source>
</evidence>